<dbReference type="GeneID" id="36322487"/>
<keyword evidence="3" id="KW-1185">Reference proteome</keyword>
<evidence type="ECO:0000313" key="3">
    <source>
        <dbReference type="Proteomes" id="UP000194127"/>
    </source>
</evidence>
<protein>
    <submittedName>
        <fullName evidence="2">Uncharacterized protein</fullName>
    </submittedName>
</protein>
<name>A0A1X6N7F4_9APHY</name>
<dbReference type="Proteomes" id="UP000194127">
    <property type="component" value="Unassembled WGS sequence"/>
</dbReference>
<evidence type="ECO:0000256" key="1">
    <source>
        <dbReference type="SAM" id="MobiDB-lite"/>
    </source>
</evidence>
<evidence type="ECO:0000313" key="2">
    <source>
        <dbReference type="EMBL" id="OSX64430.1"/>
    </source>
</evidence>
<reference evidence="2 3" key="1">
    <citation type="submission" date="2017-04" db="EMBL/GenBank/DDBJ databases">
        <title>Genome Sequence of the Model Brown-Rot Fungus Postia placenta SB12.</title>
        <authorList>
            <consortium name="DOE Joint Genome Institute"/>
            <person name="Gaskell J."/>
            <person name="Kersten P."/>
            <person name="Larrondo L.F."/>
            <person name="Canessa P."/>
            <person name="Martinez D."/>
            <person name="Hibbett D."/>
            <person name="Schmoll M."/>
            <person name="Kubicek C.P."/>
            <person name="Martinez A.T."/>
            <person name="Yadav J."/>
            <person name="Master E."/>
            <person name="Magnuson J.K."/>
            <person name="James T."/>
            <person name="Yaver D."/>
            <person name="Berka R."/>
            <person name="Labutti K."/>
            <person name="Lipzen A."/>
            <person name="Aerts A."/>
            <person name="Barry K."/>
            <person name="Henrissat B."/>
            <person name="Blanchette R."/>
            <person name="Grigoriev I."/>
            <person name="Cullen D."/>
        </authorList>
    </citation>
    <scope>NUCLEOTIDE SEQUENCE [LARGE SCALE GENOMIC DNA]</scope>
    <source>
        <strain evidence="2 3">MAD-698-R-SB12</strain>
    </source>
</reference>
<sequence>MGKPPYEGDSSAAYGSEYAVQIDPSPADDPGSLMDTSEELPSIGHNGGGPGDVGRMQRVGDRWVFVRAETSGVA</sequence>
<dbReference type="RefSeq" id="XP_024341224.1">
    <property type="nucleotide sequence ID" value="XM_024477537.1"/>
</dbReference>
<feature type="region of interest" description="Disordered" evidence="1">
    <location>
        <begin position="1"/>
        <end position="56"/>
    </location>
</feature>
<gene>
    <name evidence="2" type="ORF">POSPLADRAFT_1039400</name>
</gene>
<organism evidence="2 3">
    <name type="scientific">Postia placenta MAD-698-R-SB12</name>
    <dbReference type="NCBI Taxonomy" id="670580"/>
    <lineage>
        <taxon>Eukaryota</taxon>
        <taxon>Fungi</taxon>
        <taxon>Dikarya</taxon>
        <taxon>Basidiomycota</taxon>
        <taxon>Agaricomycotina</taxon>
        <taxon>Agaricomycetes</taxon>
        <taxon>Polyporales</taxon>
        <taxon>Adustoporiaceae</taxon>
        <taxon>Rhodonia</taxon>
    </lineage>
</organism>
<accession>A0A1X6N7F4</accession>
<proteinExistence type="predicted"/>
<dbReference type="EMBL" id="KZ110594">
    <property type="protein sequence ID" value="OSX64430.1"/>
    <property type="molecule type" value="Genomic_DNA"/>
</dbReference>
<dbReference type="AlphaFoldDB" id="A0A1X6N7F4"/>